<keyword evidence="1" id="KW-0812">Transmembrane</keyword>
<dbReference type="Proteomes" id="UP000681414">
    <property type="component" value="Unassembled WGS sequence"/>
</dbReference>
<evidence type="ECO:0000313" key="2">
    <source>
        <dbReference type="EMBL" id="MBS4196862.1"/>
    </source>
</evidence>
<sequence>MMNLLIFAPFLVLIILLVWFFLSSRSKTIFKNKLVTKTFLLTYAILLVLSLIVYEMLPHDIKELPMAKVDNLDKLDTAVFHGRINEIDPSLIREEWKFDYSGKELLIRQVEGYFDGMIIVDRKPENDGLIEVKYIATSNLDGFDITDEMKPLNAELQNNNLNLSFKFRQREISFTTYKKEFVINQFTGRKDNDFGSSGSFGEARYVFLKIPKDLKIVEDENIWVNYTDEVQ</sequence>
<keyword evidence="1" id="KW-0472">Membrane</keyword>
<proteinExistence type="predicted"/>
<dbReference type="AlphaFoldDB" id="A0A942YHR7"/>
<dbReference type="RefSeq" id="WP_213126075.1">
    <property type="nucleotide sequence ID" value="NZ_JAGYPG010000003.1"/>
</dbReference>
<name>A0A942YHR7_9BACI</name>
<keyword evidence="1" id="KW-1133">Transmembrane helix</keyword>
<protein>
    <submittedName>
        <fullName evidence="2">Uncharacterized protein</fullName>
    </submittedName>
</protein>
<accession>A0A942YHR7</accession>
<gene>
    <name evidence="2" type="ORF">KHA97_17580</name>
</gene>
<reference evidence="2 3" key="1">
    <citation type="submission" date="2021-05" db="EMBL/GenBank/DDBJ databases">
        <title>Novel Bacillus species.</title>
        <authorList>
            <person name="Liu G."/>
        </authorList>
    </citation>
    <scope>NUCLEOTIDE SEQUENCE [LARGE SCALE GENOMIC DNA]</scope>
    <source>
        <strain evidence="3">FJAT-49780</strain>
    </source>
</reference>
<feature type="transmembrane region" description="Helical" evidence="1">
    <location>
        <begin position="36"/>
        <end position="57"/>
    </location>
</feature>
<dbReference type="EMBL" id="JAGYPG010000003">
    <property type="protein sequence ID" value="MBS4196862.1"/>
    <property type="molecule type" value="Genomic_DNA"/>
</dbReference>
<evidence type="ECO:0000313" key="3">
    <source>
        <dbReference type="Proteomes" id="UP000681414"/>
    </source>
</evidence>
<organism evidence="2 3">
    <name type="scientific">Lederbergia citri</name>
    <dbReference type="NCBI Taxonomy" id="2833580"/>
    <lineage>
        <taxon>Bacteria</taxon>
        <taxon>Bacillati</taxon>
        <taxon>Bacillota</taxon>
        <taxon>Bacilli</taxon>
        <taxon>Bacillales</taxon>
        <taxon>Bacillaceae</taxon>
        <taxon>Lederbergia</taxon>
    </lineage>
</organism>
<keyword evidence="3" id="KW-1185">Reference proteome</keyword>
<comment type="caution">
    <text evidence="2">The sequence shown here is derived from an EMBL/GenBank/DDBJ whole genome shotgun (WGS) entry which is preliminary data.</text>
</comment>
<evidence type="ECO:0000256" key="1">
    <source>
        <dbReference type="SAM" id="Phobius"/>
    </source>
</evidence>